<keyword evidence="1" id="KW-1133">Transmembrane helix</keyword>
<dbReference type="RefSeq" id="WP_190953627.1">
    <property type="nucleotide sequence ID" value="NZ_JACJTU010000002.1"/>
</dbReference>
<comment type="caution">
    <text evidence="2">The sequence shown here is derived from an EMBL/GenBank/DDBJ whole genome shotgun (WGS) entry which is preliminary data.</text>
</comment>
<dbReference type="Proteomes" id="UP000637383">
    <property type="component" value="Unassembled WGS sequence"/>
</dbReference>
<evidence type="ECO:0000313" key="3">
    <source>
        <dbReference type="Proteomes" id="UP000637383"/>
    </source>
</evidence>
<dbReference type="EMBL" id="JACJTU010000002">
    <property type="protein sequence ID" value="MBD2732856.1"/>
    <property type="molecule type" value="Genomic_DNA"/>
</dbReference>
<protein>
    <submittedName>
        <fullName evidence="2">Uncharacterized protein</fullName>
    </submittedName>
</protein>
<keyword evidence="3" id="KW-1185">Reference proteome</keyword>
<feature type="transmembrane region" description="Helical" evidence="1">
    <location>
        <begin position="40"/>
        <end position="60"/>
    </location>
</feature>
<keyword evidence="1" id="KW-0812">Transmembrane</keyword>
<gene>
    <name evidence="2" type="ORF">H6H03_02860</name>
</gene>
<sequence length="128" mass="14495">MYDSKILQITVAPNTNLDGVIQSEVRNEQKPTNQLTIPDIAISLSPLGFIIGWVVFLLVLQKIRSFLDPKMVFPTNTSHKLPCKNCRFYSNNNYIKCAVKPSIVLTPEAMNCSEYSPINKRFGSKKFL</sequence>
<proteinExistence type="predicted"/>
<accession>A0ABR8K288</accession>
<evidence type="ECO:0000313" key="2">
    <source>
        <dbReference type="EMBL" id="MBD2732856.1"/>
    </source>
</evidence>
<organism evidence="2 3">
    <name type="scientific">Nostoc paludosum FACHB-159</name>
    <dbReference type="NCBI Taxonomy" id="2692908"/>
    <lineage>
        <taxon>Bacteria</taxon>
        <taxon>Bacillati</taxon>
        <taxon>Cyanobacteriota</taxon>
        <taxon>Cyanophyceae</taxon>
        <taxon>Nostocales</taxon>
        <taxon>Nostocaceae</taxon>
        <taxon>Nostoc</taxon>
    </lineage>
</organism>
<evidence type="ECO:0000256" key="1">
    <source>
        <dbReference type="SAM" id="Phobius"/>
    </source>
</evidence>
<name>A0ABR8K288_9NOSO</name>
<keyword evidence="1" id="KW-0472">Membrane</keyword>
<reference evidence="2 3" key="1">
    <citation type="journal article" date="2020" name="ISME J.">
        <title>Comparative genomics reveals insights into cyanobacterial evolution and habitat adaptation.</title>
        <authorList>
            <person name="Chen M.Y."/>
            <person name="Teng W.K."/>
            <person name="Zhao L."/>
            <person name="Hu C.X."/>
            <person name="Zhou Y.K."/>
            <person name="Han B.P."/>
            <person name="Song L.R."/>
            <person name="Shu W.S."/>
        </authorList>
    </citation>
    <scope>NUCLEOTIDE SEQUENCE [LARGE SCALE GENOMIC DNA]</scope>
    <source>
        <strain evidence="2 3">FACHB-159</strain>
    </source>
</reference>